<keyword evidence="1 3" id="KW-0560">Oxidoreductase</keyword>
<proteinExistence type="predicted"/>
<evidence type="ECO:0000259" key="2">
    <source>
        <dbReference type="Pfam" id="PF00171"/>
    </source>
</evidence>
<dbReference type="SUPFAM" id="SSF53720">
    <property type="entry name" value="ALDH-like"/>
    <property type="match status" value="1"/>
</dbReference>
<dbReference type="Gene3D" id="3.40.605.10">
    <property type="entry name" value="Aldehyde Dehydrogenase, Chain A, domain 1"/>
    <property type="match status" value="1"/>
</dbReference>
<accession>A0A132C258</accession>
<gene>
    <name evidence="3" type="primary">betB_2</name>
    <name evidence="3" type="ORF">TRIHO_05220</name>
</gene>
<feature type="domain" description="Aldehyde dehydrogenase" evidence="2">
    <location>
        <begin position="218"/>
        <end position="494"/>
    </location>
</feature>
<dbReference type="Proteomes" id="UP000068382">
    <property type="component" value="Unassembled WGS sequence"/>
</dbReference>
<reference evidence="3 4" key="1">
    <citation type="submission" date="2015-12" db="EMBL/GenBank/DDBJ databases">
        <title>Genome sequence of the marine Rhodobacteraceae strain O3.65, Candidatus Tritonibacter horizontis.</title>
        <authorList>
            <person name="Poehlein A."/>
            <person name="Giebel H.A."/>
            <person name="Voget S."/>
            <person name="Brinkhoff T."/>
        </authorList>
    </citation>
    <scope>NUCLEOTIDE SEQUENCE [LARGE SCALE GENOMIC DNA]</scope>
    <source>
        <strain evidence="3 4">O3.65</strain>
    </source>
</reference>
<dbReference type="InterPro" id="IPR015590">
    <property type="entry name" value="Aldehyde_DH_dom"/>
</dbReference>
<organism evidence="3 4">
    <name type="scientific">Tritonibacter horizontis</name>
    <dbReference type="NCBI Taxonomy" id="1768241"/>
    <lineage>
        <taxon>Bacteria</taxon>
        <taxon>Pseudomonadati</taxon>
        <taxon>Pseudomonadota</taxon>
        <taxon>Alphaproteobacteria</taxon>
        <taxon>Rhodobacterales</taxon>
        <taxon>Paracoccaceae</taxon>
        <taxon>Tritonibacter</taxon>
    </lineage>
</organism>
<keyword evidence="4" id="KW-1185">Reference proteome</keyword>
<dbReference type="Gene3D" id="3.40.309.10">
    <property type="entry name" value="Aldehyde Dehydrogenase, Chain A, domain 2"/>
    <property type="match status" value="1"/>
</dbReference>
<protein>
    <submittedName>
        <fullName evidence="3">NAD/NADP-dependent betaine aldehyde dehydrogenase</fullName>
        <ecNumber evidence="3">1.2.1.8</ecNumber>
    </submittedName>
</protein>
<dbReference type="GO" id="GO:0008802">
    <property type="term" value="F:betaine-aldehyde dehydrogenase (NAD+) activity"/>
    <property type="evidence" value="ECO:0007669"/>
    <property type="project" value="UniProtKB-EC"/>
</dbReference>
<dbReference type="Pfam" id="PF00171">
    <property type="entry name" value="Aldedh"/>
    <property type="match status" value="1"/>
</dbReference>
<dbReference type="InterPro" id="IPR016162">
    <property type="entry name" value="Ald_DH_N"/>
</dbReference>
<dbReference type="RefSeq" id="WP_068240146.1">
    <property type="nucleotide sequence ID" value="NZ_LPUY01000012.1"/>
</dbReference>
<dbReference type="InterPro" id="IPR016163">
    <property type="entry name" value="Ald_DH_C"/>
</dbReference>
<evidence type="ECO:0000256" key="1">
    <source>
        <dbReference type="ARBA" id="ARBA00023002"/>
    </source>
</evidence>
<dbReference type="OrthoDB" id="136308at2"/>
<name>A0A132C258_9RHOB</name>
<comment type="caution">
    <text evidence="3">The sequence shown here is derived from an EMBL/GenBank/DDBJ whole genome shotgun (WGS) entry which is preliminary data.</text>
</comment>
<dbReference type="AlphaFoldDB" id="A0A132C258"/>
<evidence type="ECO:0000313" key="4">
    <source>
        <dbReference type="Proteomes" id="UP000068382"/>
    </source>
</evidence>
<evidence type="ECO:0000313" key="3">
    <source>
        <dbReference type="EMBL" id="KUP94596.1"/>
    </source>
</evidence>
<dbReference type="InterPro" id="IPR016161">
    <property type="entry name" value="Ald_DH/histidinol_DH"/>
</dbReference>
<dbReference type="PATRIC" id="fig|1768241.3.peg.531"/>
<dbReference type="EC" id="1.2.1.8" evidence="3"/>
<dbReference type="EMBL" id="LPUY01000012">
    <property type="protein sequence ID" value="KUP94596.1"/>
    <property type="molecule type" value="Genomic_DNA"/>
</dbReference>
<dbReference type="PANTHER" id="PTHR11699">
    <property type="entry name" value="ALDEHYDE DEHYDROGENASE-RELATED"/>
    <property type="match status" value="1"/>
</dbReference>
<sequence>MTHHNRFTPGLQAGYDADLAALEAAKHTWARTPVAERIALLNAVKDALMPVAEGWATTAARKKRLPPDSPLVGEEWTSGPYALMGMCNGLMQTLAQIENKDFLKHLSPRELPNGQTAVRVVPHSIWDRLLLSGVKADIWMQRGVTPANLKRHAARAYDIAPDKRVGKVALVLGAGNIAAISPLDAFQKLFLENQVVLLKMNPVNDYLTDYLRAALKPLIDRDALRIVKGDGAAGAYLTDHPLVEEIHITGARATHDAIVWGTGDEGARNKAAGTPRNTRHITSELGAVCPTIVVPGPWSAADIRFQAEHIVTQKLHNSGFNCIAVQSLILPRGWDKGDRLMTEVARVMETHARREAYYPGAEARMAEFAEHAEGEQRFSRGPQVPPCFVADMERGDTEWLKQQEVFAPALGVKHLDGADAETYLRAAIAWANDNLYGTLGGNILIHPATIRKIGRKRFEEIIADFRYGTIAINAWSGLGFLLAPVPWGGFAGATLDNVDSGIGTVHNCFMLENTERTVIEAPWSPFPGNLLSGRFTLLPRPPWFVTNRRQHKIGRLLTHFQYKPGWLKLPRIFVNALLG</sequence>